<gene>
    <name evidence="2" type="ORF">ACJ73_07919</name>
</gene>
<comment type="caution">
    <text evidence="2">The sequence shown here is derived from an EMBL/GenBank/DDBJ whole genome shotgun (WGS) entry which is preliminary data.</text>
</comment>
<dbReference type="VEuPathDB" id="FungiDB:ACJ73_07919"/>
<organism evidence="2 3">
    <name type="scientific">Blastomyces percursus</name>
    <dbReference type="NCBI Taxonomy" id="1658174"/>
    <lineage>
        <taxon>Eukaryota</taxon>
        <taxon>Fungi</taxon>
        <taxon>Dikarya</taxon>
        <taxon>Ascomycota</taxon>
        <taxon>Pezizomycotina</taxon>
        <taxon>Eurotiomycetes</taxon>
        <taxon>Eurotiomycetidae</taxon>
        <taxon>Onygenales</taxon>
        <taxon>Ajellomycetaceae</taxon>
        <taxon>Blastomyces</taxon>
    </lineage>
</organism>
<evidence type="ECO:0000313" key="2">
    <source>
        <dbReference type="EMBL" id="OJD20744.1"/>
    </source>
</evidence>
<sequence length="217" mass="24316">MTGEGEEVVTQPHLPQLPGTIRLQHLREPNEGRRLPSLPADLQAIINTDTFANSEQPNFRSRALPHDSPSTTTMLPLKSDRGNLVNSASPHQQQYPAAISPLQQAGLGSPLAHLEHVWPHPIQNSPTIMPQTATESAKRWHGIIDIDMKSGSRRAAEKRRVNSSTSKRFRECKKAKVEAKMEEMQETIERLTKECDNLRHLCRRLEKSRGSRGVDGC</sequence>
<name>A0A1J9PWL1_9EURO</name>
<feature type="coiled-coil region" evidence="1">
    <location>
        <begin position="174"/>
        <end position="208"/>
    </location>
</feature>
<keyword evidence="3" id="KW-1185">Reference proteome</keyword>
<evidence type="ECO:0000256" key="1">
    <source>
        <dbReference type="SAM" id="Coils"/>
    </source>
</evidence>
<accession>A0A1J9PWL1</accession>
<reference evidence="2 3" key="1">
    <citation type="submission" date="2015-08" db="EMBL/GenBank/DDBJ databases">
        <title>Emmonsia species relationships and genome sequence.</title>
        <authorList>
            <person name="Cuomo C.A."/>
            <person name="Schwartz I.S."/>
            <person name="Kenyon C."/>
            <person name="De Hoog G.S."/>
            <person name="Govender N.P."/>
            <person name="Botha A."/>
            <person name="Moreno L."/>
            <person name="De Vries M."/>
            <person name="Munoz J.F."/>
            <person name="Stielow J.B."/>
        </authorList>
    </citation>
    <scope>NUCLEOTIDE SEQUENCE [LARGE SCALE GENOMIC DNA]</scope>
    <source>
        <strain evidence="2 3">EI222</strain>
    </source>
</reference>
<evidence type="ECO:0008006" key="4">
    <source>
        <dbReference type="Google" id="ProtNLM"/>
    </source>
</evidence>
<dbReference type="EMBL" id="LGTZ01001726">
    <property type="protein sequence ID" value="OJD20744.1"/>
    <property type="molecule type" value="Genomic_DNA"/>
</dbReference>
<dbReference type="OrthoDB" id="4180682at2759"/>
<feature type="non-terminal residue" evidence="2">
    <location>
        <position position="217"/>
    </location>
</feature>
<dbReference type="AlphaFoldDB" id="A0A1J9PWL1"/>
<dbReference type="Proteomes" id="UP000242791">
    <property type="component" value="Unassembled WGS sequence"/>
</dbReference>
<keyword evidence="1" id="KW-0175">Coiled coil</keyword>
<protein>
    <recommendedName>
        <fullName evidence="4">BZIP domain-containing protein</fullName>
    </recommendedName>
</protein>
<proteinExistence type="predicted"/>
<evidence type="ECO:0000313" key="3">
    <source>
        <dbReference type="Proteomes" id="UP000242791"/>
    </source>
</evidence>